<dbReference type="RefSeq" id="WP_203919048.1">
    <property type="nucleotide sequence ID" value="NZ_BONZ01000034.1"/>
</dbReference>
<evidence type="ECO:0008006" key="4">
    <source>
        <dbReference type="Google" id="ProtNLM"/>
    </source>
</evidence>
<evidence type="ECO:0000256" key="1">
    <source>
        <dbReference type="SAM" id="MobiDB-lite"/>
    </source>
</evidence>
<dbReference type="EMBL" id="BONZ01000034">
    <property type="protein sequence ID" value="GIH15414.1"/>
    <property type="molecule type" value="Genomic_DNA"/>
</dbReference>
<protein>
    <recommendedName>
        <fullName evidence="4">DNA-binding protein</fullName>
    </recommendedName>
</protein>
<proteinExistence type="predicted"/>
<accession>A0A8J3VQS1</accession>
<feature type="region of interest" description="Disordered" evidence="1">
    <location>
        <begin position="1"/>
        <end position="54"/>
    </location>
</feature>
<reference evidence="2" key="1">
    <citation type="submission" date="2021-01" db="EMBL/GenBank/DDBJ databases">
        <title>Whole genome shotgun sequence of Rugosimonospora africana NBRC 104875.</title>
        <authorList>
            <person name="Komaki H."/>
            <person name="Tamura T."/>
        </authorList>
    </citation>
    <scope>NUCLEOTIDE SEQUENCE</scope>
    <source>
        <strain evidence="2">NBRC 104875</strain>
    </source>
</reference>
<keyword evidence="3" id="KW-1185">Reference proteome</keyword>
<evidence type="ECO:0000313" key="3">
    <source>
        <dbReference type="Proteomes" id="UP000642748"/>
    </source>
</evidence>
<evidence type="ECO:0000313" key="2">
    <source>
        <dbReference type="EMBL" id="GIH15414.1"/>
    </source>
</evidence>
<comment type="caution">
    <text evidence="2">The sequence shown here is derived from an EMBL/GenBank/DDBJ whole genome shotgun (WGS) entry which is preliminary data.</text>
</comment>
<gene>
    <name evidence="2" type="ORF">Raf01_35860</name>
</gene>
<dbReference type="Proteomes" id="UP000642748">
    <property type="component" value="Unassembled WGS sequence"/>
</dbReference>
<name>A0A8J3VQS1_9ACTN</name>
<organism evidence="2 3">
    <name type="scientific">Rugosimonospora africana</name>
    <dbReference type="NCBI Taxonomy" id="556532"/>
    <lineage>
        <taxon>Bacteria</taxon>
        <taxon>Bacillati</taxon>
        <taxon>Actinomycetota</taxon>
        <taxon>Actinomycetes</taxon>
        <taxon>Micromonosporales</taxon>
        <taxon>Micromonosporaceae</taxon>
        <taxon>Rugosimonospora</taxon>
    </lineage>
</organism>
<dbReference type="AlphaFoldDB" id="A0A8J3VQS1"/>
<sequence length="147" mass="15706">MSDTLDTGDPFSPPDAQRARAEREFAALSRISQRHASTPRRRQRQAHPTELEPHEAVRLVAALAGGSAPLASGEPPVDEADLTAALSLIAHVRADVDTMETGLLRLARERGLTWQAIAFGLGLGSAQAAKQRLERLSDRGRPSTPGG</sequence>